<dbReference type="Pfam" id="PF04264">
    <property type="entry name" value="YceI"/>
    <property type="match status" value="1"/>
</dbReference>
<organism evidence="2 3">
    <name type="scientific">Filimonas effusa</name>
    <dbReference type="NCBI Taxonomy" id="2508721"/>
    <lineage>
        <taxon>Bacteria</taxon>
        <taxon>Pseudomonadati</taxon>
        <taxon>Bacteroidota</taxon>
        <taxon>Chitinophagia</taxon>
        <taxon>Chitinophagales</taxon>
        <taxon>Chitinophagaceae</taxon>
        <taxon>Filimonas</taxon>
    </lineage>
</organism>
<dbReference type="SMART" id="SM00867">
    <property type="entry name" value="YceI"/>
    <property type="match status" value="1"/>
</dbReference>
<dbReference type="InterPro" id="IPR036761">
    <property type="entry name" value="TTHA0802/YceI-like_sf"/>
</dbReference>
<gene>
    <name evidence="2" type="ORF">ESB13_09180</name>
</gene>
<feature type="domain" description="Lipid/polyisoprenoid-binding YceI-like" evidence="1">
    <location>
        <begin position="71"/>
        <end position="227"/>
    </location>
</feature>
<dbReference type="OrthoDB" id="9794147at2"/>
<keyword evidence="3" id="KW-1185">Reference proteome</keyword>
<dbReference type="InterPro" id="IPR007372">
    <property type="entry name" value="Lipid/polyisoprenoid-bd_YceI"/>
</dbReference>
<sequence>MTVITYLSDKRHSLTLISHIIFALVNELFINNKNFYMTHCFTPLKKILLLAGIQLITLAAMAQVKYQSKDNLNLTVAGTSTMHDWTMKSSKGDVSATFVVAANGQITDLSALTFTTPAEALKSEKSGMDKNAYKSLKTSKAPNLTYTLTSATITGNVIKCQGKLTLAGFTKETDLVATLKANADGTLTVTGTKKISMKDYQIDPPSFMMGTIKTGNDITLTFSVTLKK</sequence>
<evidence type="ECO:0000313" key="2">
    <source>
        <dbReference type="EMBL" id="RXK86939.1"/>
    </source>
</evidence>
<dbReference type="AlphaFoldDB" id="A0A4Q1DEB4"/>
<dbReference type="Gene3D" id="2.40.128.110">
    <property type="entry name" value="Lipid/polyisoprenoid-binding, YceI-like"/>
    <property type="match status" value="1"/>
</dbReference>
<evidence type="ECO:0000259" key="1">
    <source>
        <dbReference type="SMART" id="SM00867"/>
    </source>
</evidence>
<reference evidence="2 3" key="1">
    <citation type="submission" date="2019-01" db="EMBL/GenBank/DDBJ databases">
        <title>Filimonas sp. strain TTM-71.</title>
        <authorList>
            <person name="Chen W.-M."/>
        </authorList>
    </citation>
    <scope>NUCLEOTIDE SEQUENCE [LARGE SCALE GENOMIC DNA]</scope>
    <source>
        <strain evidence="2 3">TTM-71</strain>
    </source>
</reference>
<proteinExistence type="predicted"/>
<dbReference type="EMBL" id="SDHZ01000001">
    <property type="protein sequence ID" value="RXK86939.1"/>
    <property type="molecule type" value="Genomic_DNA"/>
</dbReference>
<accession>A0A4Q1DEB4</accession>
<protein>
    <submittedName>
        <fullName evidence="2">YceI family protein</fullName>
    </submittedName>
</protein>
<name>A0A4Q1DEB4_9BACT</name>
<dbReference type="SUPFAM" id="SSF101874">
    <property type="entry name" value="YceI-like"/>
    <property type="match status" value="1"/>
</dbReference>
<comment type="caution">
    <text evidence="2">The sequence shown here is derived from an EMBL/GenBank/DDBJ whole genome shotgun (WGS) entry which is preliminary data.</text>
</comment>
<evidence type="ECO:0000313" key="3">
    <source>
        <dbReference type="Proteomes" id="UP000290545"/>
    </source>
</evidence>
<dbReference type="Proteomes" id="UP000290545">
    <property type="component" value="Unassembled WGS sequence"/>
</dbReference>